<dbReference type="AlphaFoldDB" id="A0A8T2IKK1"/>
<protein>
    <recommendedName>
        <fullName evidence="27">Phosphatidylethanolamine N-methyltransferase</fullName>
        <shortName evidence="27">PEAMT</shortName>
        <shortName evidence="27">PEMT</shortName>
        <ecNumber evidence="27">2.1.1.17</ecNumber>
        <ecNumber evidence="27">2.1.1.71</ecNumber>
    </recommendedName>
    <alternativeName>
        <fullName evidence="27">Phospholipid methyltransferase</fullName>
        <shortName evidence="27">PLMT</shortName>
    </alternativeName>
</protein>
<evidence type="ECO:0000256" key="3">
    <source>
        <dbReference type="ARBA" id="ARBA00022516"/>
    </source>
</evidence>
<comment type="catalytic activity">
    <reaction evidence="21">
        <text>1,2-di-(9Z,12Z-octadecadienoyl)-sn-glycero-3-phospho-N,N-dimethylethanolamine + S-adenosyl-L-methionine = 1,2-di-(9Z,12Z-octadecadienoyl)-sn-glycero-3-phosphocholine + S-adenosyl-L-homocysteine + H(+)</text>
        <dbReference type="Rhea" id="RHEA:70747"/>
        <dbReference type="ChEBI" id="CHEBI:15378"/>
        <dbReference type="ChEBI" id="CHEBI:42027"/>
        <dbReference type="ChEBI" id="CHEBI:57856"/>
        <dbReference type="ChEBI" id="CHEBI:59789"/>
        <dbReference type="ChEBI" id="CHEBI:189849"/>
    </reaction>
    <physiologicalReaction direction="left-to-right" evidence="21">
        <dbReference type="Rhea" id="RHEA:70748"/>
    </physiologicalReaction>
</comment>
<comment type="similarity">
    <text evidence="27">Belongs to the class VI-like SAM-binding methyltransferase superfamily. PEMT/PEM2 methyltransferase family.</text>
</comment>
<feature type="transmembrane region" description="Helical" evidence="28">
    <location>
        <begin position="88"/>
        <end position="112"/>
    </location>
</feature>
<comment type="catalytic activity">
    <reaction evidence="25">
        <text>1,2-di-(9Z,12Z,15Z-octadecatrienoyl)-sn-glycero-3-phosphoethanolamine + S-adenosyl-L-methionine = 1,2-di-(9Z,12Z,15Z-octadecatrienoyl)-sn-glycero-3-phospho-N-methylethanolamine + S-adenosyl-L-homocysteine + H(+)</text>
        <dbReference type="Rhea" id="RHEA:70751"/>
        <dbReference type="ChEBI" id="CHEBI:15378"/>
        <dbReference type="ChEBI" id="CHEBI:57856"/>
        <dbReference type="ChEBI" id="CHEBI:59789"/>
        <dbReference type="ChEBI" id="CHEBI:189858"/>
        <dbReference type="ChEBI" id="CHEBI:189859"/>
    </reaction>
    <physiologicalReaction direction="left-to-right" evidence="25">
        <dbReference type="Rhea" id="RHEA:70752"/>
    </physiologicalReaction>
</comment>
<evidence type="ECO:0000256" key="12">
    <source>
        <dbReference type="ARBA" id="ARBA00023136"/>
    </source>
</evidence>
<feature type="topological domain" description="Lumenal" evidence="27">
    <location>
        <begin position="158"/>
        <end position="200"/>
    </location>
</feature>
<comment type="catalytic activity">
    <reaction evidence="27">
        <text>a 1,2-diacyl-sn-glycero-3-phosphoethanolamine + S-adenosyl-L-methionine = a 1,2-diacyl-sn-glycero-3-phospho-N-methylethanolamine + S-adenosyl-L-homocysteine + H(+)</text>
        <dbReference type="Rhea" id="RHEA:11164"/>
        <dbReference type="ChEBI" id="CHEBI:15378"/>
        <dbReference type="ChEBI" id="CHEBI:57856"/>
        <dbReference type="ChEBI" id="CHEBI:59789"/>
        <dbReference type="ChEBI" id="CHEBI:64573"/>
        <dbReference type="ChEBI" id="CHEBI:64612"/>
        <dbReference type="EC" id="2.1.1.17"/>
    </reaction>
</comment>
<keyword evidence="12 27" id="KW-0472">Membrane</keyword>
<organism evidence="29 30">
    <name type="scientific">Hymenochirus boettgeri</name>
    <name type="common">Congo dwarf clawed frog</name>
    <dbReference type="NCBI Taxonomy" id="247094"/>
    <lineage>
        <taxon>Eukaryota</taxon>
        <taxon>Metazoa</taxon>
        <taxon>Chordata</taxon>
        <taxon>Craniata</taxon>
        <taxon>Vertebrata</taxon>
        <taxon>Euteleostomi</taxon>
        <taxon>Amphibia</taxon>
        <taxon>Batrachia</taxon>
        <taxon>Anura</taxon>
        <taxon>Pipoidea</taxon>
        <taxon>Pipidae</taxon>
        <taxon>Pipinae</taxon>
        <taxon>Hymenochirus</taxon>
    </lineage>
</organism>
<evidence type="ECO:0000256" key="18">
    <source>
        <dbReference type="ARBA" id="ARBA00050814"/>
    </source>
</evidence>
<evidence type="ECO:0000256" key="17">
    <source>
        <dbReference type="ARBA" id="ARBA00050788"/>
    </source>
</evidence>
<dbReference type="GO" id="GO:0006656">
    <property type="term" value="P:phosphatidylcholine biosynthetic process"/>
    <property type="evidence" value="ECO:0007669"/>
    <property type="project" value="UniProtKB-UniRule"/>
</dbReference>
<evidence type="ECO:0000256" key="26">
    <source>
        <dbReference type="ARBA" id="ARBA00052148"/>
    </source>
</evidence>
<comment type="caution">
    <text evidence="29">The sequence shown here is derived from an EMBL/GenBank/DDBJ whole genome shotgun (WGS) entry which is preliminary data.</text>
</comment>
<feature type="transmembrane region" description="Helical" evidence="28">
    <location>
        <begin position="56"/>
        <end position="76"/>
    </location>
</feature>
<comment type="catalytic activity">
    <reaction evidence="23">
        <text>1,2-di-(9Z,12Z,15Z-octadecatrienoyl)-sn-glycero-3-phospho-N-methylethanolamine + S-adenosyl-L-methionine = 1,2-di-(9Z,12Z,15Z-octadecatrienoyl)-sn-glycero-3-phospho-N,N-dimethylethanolamine + S-adenosyl-L-homocysteine + H(+)</text>
        <dbReference type="Rhea" id="RHEA:70755"/>
        <dbReference type="ChEBI" id="CHEBI:15378"/>
        <dbReference type="ChEBI" id="CHEBI:57856"/>
        <dbReference type="ChEBI" id="CHEBI:59789"/>
        <dbReference type="ChEBI" id="CHEBI:189859"/>
        <dbReference type="ChEBI" id="CHEBI:189860"/>
    </reaction>
    <physiologicalReaction direction="left-to-right" evidence="23">
        <dbReference type="Rhea" id="RHEA:70756"/>
    </physiologicalReaction>
</comment>
<keyword evidence="5 27" id="KW-0808">Transferase</keyword>
<keyword evidence="6 27" id="KW-0949">S-adenosyl-L-methionine</keyword>
<feature type="topological domain" description="Lumenal" evidence="27">
    <location>
        <begin position="1"/>
        <end position="55"/>
    </location>
</feature>
<gene>
    <name evidence="27" type="primary">PEMT</name>
    <name evidence="29" type="ORF">GDO86_017586</name>
</gene>
<evidence type="ECO:0000256" key="24">
    <source>
        <dbReference type="ARBA" id="ARBA00051941"/>
    </source>
</evidence>
<comment type="pathway">
    <text evidence="1 27">Phospholipid metabolism; phosphatidylcholine biosynthesis.</text>
</comment>
<evidence type="ECO:0000256" key="10">
    <source>
        <dbReference type="ARBA" id="ARBA00023098"/>
    </source>
</evidence>
<keyword evidence="3 27" id="KW-0444">Lipid biosynthesis</keyword>
<feature type="topological domain" description="Lumenal" evidence="27">
    <location>
        <begin position="77"/>
        <end position="88"/>
    </location>
</feature>
<evidence type="ECO:0000256" key="23">
    <source>
        <dbReference type="ARBA" id="ARBA00051880"/>
    </source>
</evidence>
<dbReference type="GO" id="GO:0004608">
    <property type="term" value="F:phosphatidylethanolamine N-methyltransferase activity"/>
    <property type="evidence" value="ECO:0007669"/>
    <property type="project" value="UniProtKB-UniRule"/>
</dbReference>
<comment type="catalytic activity">
    <reaction evidence="16">
        <text>1-hexadecanoyl-2-(4Z,7Z,10Z,13Z,16Z,19Z-docosahexaenoyl)-sn-glycero-3-phosphoethanolamine + S-adenosyl-L-methionine = 1-hexadecanoyl-2-(4Z,7Z,10Z,13Z,16Z,19Z-docosahexaenoyl)-sn-glycero-3-phospho-N-methylethanolamine + S-adenosyl-L-homocysteine + H(+)</text>
        <dbReference type="Rhea" id="RHEA:70763"/>
        <dbReference type="ChEBI" id="CHEBI:15378"/>
        <dbReference type="ChEBI" id="CHEBI:57856"/>
        <dbReference type="ChEBI" id="CHEBI:59789"/>
        <dbReference type="ChEBI" id="CHEBI:78261"/>
        <dbReference type="ChEBI" id="CHEBI:189861"/>
    </reaction>
    <physiologicalReaction direction="left-to-right" evidence="16">
        <dbReference type="Rhea" id="RHEA:70764"/>
    </physiologicalReaction>
</comment>
<evidence type="ECO:0000256" key="1">
    <source>
        <dbReference type="ARBA" id="ARBA00004969"/>
    </source>
</evidence>
<feature type="transmembrane region" description="Helical" evidence="28">
    <location>
        <begin position="190"/>
        <end position="216"/>
    </location>
</feature>
<dbReference type="GO" id="GO:0032259">
    <property type="term" value="P:methylation"/>
    <property type="evidence" value="ECO:0007669"/>
    <property type="project" value="UniProtKB-KW"/>
</dbReference>
<dbReference type="Proteomes" id="UP000812440">
    <property type="component" value="Chromosome 9"/>
</dbReference>
<comment type="catalytic activity">
    <reaction evidence="27">
        <text>a 1,2-diacyl-sn-glycero-3-phospho-N-methylethanolamine + S-adenosyl-L-methionine = a 1,2-diacyl-sn-glycero-3-phospho-N,N-dimethylethanolamine + S-adenosyl-L-homocysteine + H(+)</text>
        <dbReference type="Rhea" id="RHEA:32735"/>
        <dbReference type="ChEBI" id="CHEBI:15378"/>
        <dbReference type="ChEBI" id="CHEBI:57856"/>
        <dbReference type="ChEBI" id="CHEBI:59789"/>
        <dbReference type="ChEBI" id="CHEBI:64572"/>
        <dbReference type="ChEBI" id="CHEBI:64573"/>
        <dbReference type="EC" id="2.1.1.71"/>
    </reaction>
</comment>
<dbReference type="EC" id="2.1.1.71" evidence="27"/>
<comment type="catalytic activity">
    <reaction evidence="27">
        <text>a 1,2-diacyl-sn-glycero-3-phospho-N,N-dimethylethanolamine + S-adenosyl-L-methionine = a 1,2-diacyl-sn-glycero-3-phosphocholine + S-adenosyl-L-homocysteine + H(+)</text>
        <dbReference type="Rhea" id="RHEA:32739"/>
        <dbReference type="ChEBI" id="CHEBI:15378"/>
        <dbReference type="ChEBI" id="CHEBI:57643"/>
        <dbReference type="ChEBI" id="CHEBI:57856"/>
        <dbReference type="ChEBI" id="CHEBI:59789"/>
        <dbReference type="ChEBI" id="CHEBI:64572"/>
    </reaction>
</comment>
<dbReference type="FunFam" id="1.20.120.1630:FF:000005">
    <property type="entry name" value="Phosphatidylethanolamine N-methyltransferase"/>
    <property type="match status" value="1"/>
</dbReference>
<reference evidence="29" key="1">
    <citation type="thesis" date="2020" institute="ProQuest LLC" country="789 East Eisenhower Parkway, Ann Arbor, MI, USA">
        <title>Comparative Genomics and Chromosome Evolution.</title>
        <authorList>
            <person name="Mudd A.B."/>
        </authorList>
    </citation>
    <scope>NUCLEOTIDE SEQUENCE</scope>
    <source>
        <strain evidence="29">Female2</strain>
        <tissue evidence="29">Blood</tissue>
    </source>
</reference>
<feature type="topological domain" description="Cytoplasmic" evidence="27">
    <location>
        <begin position="222"/>
        <end position="241"/>
    </location>
</feature>
<keyword evidence="9 27" id="KW-1133">Transmembrane helix</keyword>
<feature type="topological domain" description="Cytoplasmic" evidence="27">
    <location>
        <begin position="110"/>
        <end position="136"/>
    </location>
</feature>
<comment type="pathway">
    <text evidence="2">Lipid metabolism.</text>
</comment>
<keyword evidence="30" id="KW-1185">Reference proteome</keyword>
<evidence type="ECO:0000256" key="2">
    <source>
        <dbReference type="ARBA" id="ARBA00005189"/>
    </source>
</evidence>
<comment type="catalytic activity">
    <reaction evidence="24">
        <text>1,2-di-(9Z-octadecenoyl)-sn-glycero-3-phosphoethanolamine + S-adenosyl-L-methionine = 1,2-di-(9Z-octadecenoyl)-sn-glycero-3-phospho-N-methylethanolamine + S-adenosyl-L-homocysteine + H(+)</text>
        <dbReference type="Rhea" id="RHEA:70619"/>
        <dbReference type="ChEBI" id="CHEBI:15378"/>
        <dbReference type="ChEBI" id="CHEBI:57856"/>
        <dbReference type="ChEBI" id="CHEBI:59789"/>
        <dbReference type="ChEBI" id="CHEBI:74986"/>
        <dbReference type="ChEBI" id="CHEBI:85679"/>
    </reaction>
    <physiologicalReaction direction="left-to-right" evidence="24">
        <dbReference type="Rhea" id="RHEA:70620"/>
    </physiologicalReaction>
</comment>
<comment type="function">
    <text evidence="27">Catalyzes the three sequential steps of the methylation pathway for the biosynthesis of phosphatidylcholine, a critical and essential component for membrane structure. Uses S-adenosylmethionine (S-adenosyl-L-methionine, SAM or AdoMet) as the methyl group donor for the methylation of phosphatidylethanolamine (1,2-diacyl-sn-glycero-3-phosphoethanolamine, PE) to phosphatidylmonomethylethanolamine (1,2-diacyl-sn-glycero-3-phospho-N-methylethanolamine, PMME), PMME to phosphatidyldimethylethanolamine (1,2-diacyl-sn-glycero-3-phospho-N,N-dimethylethanolamine, PDME), and PDME to phosphatidylcholine (1,2-diacyl-sn-glycero-3-phosphocholine, PC), producing S-adenosyl-L-homocysteine in each step.</text>
</comment>
<accession>A0A8T2IKK1</accession>
<keyword evidence="7 27" id="KW-0812">Transmembrane</keyword>
<evidence type="ECO:0000256" key="25">
    <source>
        <dbReference type="ARBA" id="ARBA00052126"/>
    </source>
</evidence>
<name>A0A8T2IKK1_9PIPI</name>
<dbReference type="InterPro" id="IPR024960">
    <property type="entry name" value="PEMT/MFAP"/>
</dbReference>
<dbReference type="Gene3D" id="1.20.120.1630">
    <property type="match status" value="1"/>
</dbReference>
<keyword evidence="4 27" id="KW-0489">Methyltransferase</keyword>
<evidence type="ECO:0000256" key="22">
    <source>
        <dbReference type="ARBA" id="ARBA00051455"/>
    </source>
</evidence>
<dbReference type="GO" id="GO:0031966">
    <property type="term" value="C:mitochondrial membrane"/>
    <property type="evidence" value="ECO:0007669"/>
    <property type="project" value="UniProtKB-SubCell"/>
</dbReference>
<sequence>MLYSTRVKLKNRGPNPALLTIVCGPLMKSNDFFTDRLLVDLSIMAELLPYVDVTEFQFLFALLCIVFNPLFWNLVARWEYRTHSLTSLFGSPYTACYSLGTVLLFLAIFRSHCFTEAMKTQPRLDALETPGVYYLGLMMIGVGAILVVSSFLALGFVGTYLGDYFGILMEKKVTGFPFSVMENPMYWEALLTYLGLALMSSSPAGLILTAVVALTYKVAILFEGPFTENIYRKKEESEKRK</sequence>
<evidence type="ECO:0000256" key="6">
    <source>
        <dbReference type="ARBA" id="ARBA00022691"/>
    </source>
</evidence>
<keyword evidence="13 27" id="KW-0594">Phospholipid biosynthesis</keyword>
<dbReference type="InterPro" id="IPR007318">
    <property type="entry name" value="Phopholipid_MeTrfase"/>
</dbReference>
<comment type="catalytic activity">
    <reaction evidence="26">
        <text>1,2-di-(9Z-octadecenoyl)-sn-glycero-3-phospho-N,N-dimethylethanolamine + S-adenosyl-L-methionine = 1,2-di-(9Z-octadecenoyl)-sn-glycero-3-phosphocholine + S-adenosyl-L-homocysteine + H(+)</text>
        <dbReference type="Rhea" id="RHEA:70623"/>
        <dbReference type="ChEBI" id="CHEBI:15378"/>
        <dbReference type="ChEBI" id="CHEBI:57856"/>
        <dbReference type="ChEBI" id="CHEBI:59789"/>
        <dbReference type="ChEBI" id="CHEBI:74669"/>
        <dbReference type="ChEBI" id="CHEBI:85680"/>
    </reaction>
    <physiologicalReaction direction="left-to-right" evidence="26">
        <dbReference type="Rhea" id="RHEA:70624"/>
    </physiologicalReaction>
</comment>
<feature type="intramembrane region" description="Helical" evidence="27">
    <location>
        <begin position="56"/>
        <end position="76"/>
    </location>
</feature>
<evidence type="ECO:0000313" key="29">
    <source>
        <dbReference type="EMBL" id="KAG8433359.1"/>
    </source>
</evidence>
<evidence type="ECO:0000256" key="27">
    <source>
        <dbReference type="HAMAP-Rule" id="MF_03216"/>
    </source>
</evidence>
<evidence type="ECO:0000256" key="16">
    <source>
        <dbReference type="ARBA" id="ARBA00050744"/>
    </source>
</evidence>
<keyword evidence="8 27" id="KW-0256">Endoplasmic reticulum</keyword>
<feature type="binding site" evidence="27">
    <location>
        <begin position="223"/>
        <end position="224"/>
    </location>
    <ligand>
        <name>S-adenosyl-L-methionine</name>
        <dbReference type="ChEBI" id="CHEBI:59789"/>
    </ligand>
</feature>
<evidence type="ECO:0000256" key="20">
    <source>
        <dbReference type="ARBA" id="ARBA00051210"/>
    </source>
</evidence>
<comment type="subcellular location">
    <subcellularLocation>
        <location evidence="27">Endoplasmic reticulum membrane</location>
        <topology evidence="27">Multi-pass membrane protein</topology>
    </subcellularLocation>
    <subcellularLocation>
        <location evidence="27">Mitochondrion membrane</location>
        <topology evidence="27">Multi-pass membrane protein</topology>
    </subcellularLocation>
    <text evidence="27">Found in endoplasmic reticulum where most PEMT activity is generated and in mitochondria.</text>
</comment>
<proteinExistence type="inferred from homology"/>
<feature type="transmembrane region" description="Helical" evidence="28">
    <location>
        <begin position="132"/>
        <end position="162"/>
    </location>
</feature>
<comment type="catalytic activity">
    <reaction evidence="20">
        <text>1,2-di-(9Z,12Z,15Z-octadecatrienoyl)-sn-glycero-3-phospho-N,N-dimethylethanolamine + S-adenosyl-L-methionine = 1,2-di-(9Z,12Z,15Z-octadecatrienoyl)-sn-glycero-3-phosphocholine + S-adenosyl-L-homocysteine + H(+)</text>
        <dbReference type="Rhea" id="RHEA:70759"/>
        <dbReference type="ChEBI" id="CHEBI:15378"/>
        <dbReference type="ChEBI" id="CHEBI:57856"/>
        <dbReference type="ChEBI" id="CHEBI:59789"/>
        <dbReference type="ChEBI" id="CHEBI:86161"/>
        <dbReference type="ChEBI" id="CHEBI:189860"/>
    </reaction>
    <physiologicalReaction direction="left-to-right" evidence="20">
        <dbReference type="Rhea" id="RHEA:70760"/>
    </physiologicalReaction>
</comment>
<comment type="catalytic activity">
    <reaction evidence="22">
        <text>1,2-di-(9Z-octadecenoyl)-sn-glycero-3-phospho-N-methylethanolamine + S-adenosyl-L-methionine = 1,2-di-(9Z-octadecenoyl)-sn-glycero-3-phospho-N,N-dimethylethanolamine + S-adenosyl-L-homocysteine + H(+)</text>
        <dbReference type="Rhea" id="RHEA:46112"/>
        <dbReference type="ChEBI" id="CHEBI:15378"/>
        <dbReference type="ChEBI" id="CHEBI:57856"/>
        <dbReference type="ChEBI" id="CHEBI:59789"/>
        <dbReference type="ChEBI" id="CHEBI:85679"/>
        <dbReference type="ChEBI" id="CHEBI:85680"/>
    </reaction>
    <physiologicalReaction direction="left-to-right" evidence="22">
        <dbReference type="Rhea" id="RHEA:46113"/>
    </physiologicalReaction>
</comment>
<evidence type="ECO:0000256" key="7">
    <source>
        <dbReference type="ARBA" id="ARBA00022692"/>
    </source>
</evidence>
<dbReference type="PANTHER" id="PTHR15458">
    <property type="entry name" value="PHOSPHATIDYLETHANOLAMINE N-METHYLTRANSFERASE"/>
    <property type="match status" value="1"/>
</dbReference>
<keyword evidence="14 27" id="KW-1208">Phospholipid metabolism</keyword>
<dbReference type="GO" id="GO:0000773">
    <property type="term" value="F:phosphatidyl-N-methylethanolamine N-methyltransferase activity"/>
    <property type="evidence" value="ECO:0007669"/>
    <property type="project" value="UniProtKB-UniRule"/>
</dbReference>
<keyword evidence="10 27" id="KW-0443">Lipid metabolism</keyword>
<evidence type="ECO:0000313" key="30">
    <source>
        <dbReference type="Proteomes" id="UP000812440"/>
    </source>
</evidence>
<evidence type="ECO:0000256" key="19">
    <source>
        <dbReference type="ARBA" id="ARBA00050899"/>
    </source>
</evidence>
<dbReference type="PIRSF" id="PIRSF005444">
    <property type="entry name" value="PEMT"/>
    <property type="match status" value="1"/>
</dbReference>
<dbReference type="GO" id="GO:0005789">
    <property type="term" value="C:endoplasmic reticulum membrane"/>
    <property type="evidence" value="ECO:0007669"/>
    <property type="project" value="UniProtKB-SubCell"/>
</dbReference>
<comment type="catalytic activity">
    <reaction evidence="18">
        <text>1,2-di-(9Z,12Z-octadecadienoyl)-sn-glycero-3-phospho-N-methylethanolamine + S-adenosyl-L-methionine = 1,2-di-(9Z,12Z-octadecadienoyl)-sn-glycero-3-phospho-N,N-dimethylethanolamine + S-adenosyl-L-homocysteine + H(+)</text>
        <dbReference type="Rhea" id="RHEA:70743"/>
        <dbReference type="ChEBI" id="CHEBI:15378"/>
        <dbReference type="ChEBI" id="CHEBI:57856"/>
        <dbReference type="ChEBI" id="CHEBI:59789"/>
        <dbReference type="ChEBI" id="CHEBI:189848"/>
        <dbReference type="ChEBI" id="CHEBI:189849"/>
    </reaction>
    <physiologicalReaction direction="left-to-right" evidence="18">
        <dbReference type="Rhea" id="RHEA:70744"/>
    </physiologicalReaction>
</comment>
<dbReference type="PANTHER" id="PTHR15458:SF5">
    <property type="entry name" value="PHOSPHATIDYLETHANOLAMINE N-METHYLTRANSFERASE"/>
    <property type="match status" value="1"/>
</dbReference>
<evidence type="ECO:0000256" key="4">
    <source>
        <dbReference type="ARBA" id="ARBA00022603"/>
    </source>
</evidence>
<evidence type="ECO:0000256" key="14">
    <source>
        <dbReference type="ARBA" id="ARBA00023264"/>
    </source>
</evidence>
<dbReference type="PROSITE" id="PS51599">
    <property type="entry name" value="SAM_PEMT_PEM2"/>
    <property type="match status" value="1"/>
</dbReference>
<feature type="binding site" evidence="27">
    <location>
        <begin position="141"/>
        <end position="143"/>
    </location>
    <ligand>
        <name>S-adenosyl-L-methionine</name>
        <dbReference type="ChEBI" id="CHEBI:59789"/>
    </ligand>
</feature>
<evidence type="ECO:0000256" key="28">
    <source>
        <dbReference type="SAM" id="Phobius"/>
    </source>
</evidence>
<evidence type="ECO:0000256" key="13">
    <source>
        <dbReference type="ARBA" id="ARBA00023209"/>
    </source>
</evidence>
<comment type="catalytic activity">
    <reaction evidence="19">
        <text>1-hexadecanoyl-2-(4Z,7Z,10Z,13Z,16Z,19Z-docosahexaenoyl)-sn-glycero-3-phospho-N-methylethanolamine + S-adenosyl-L-methionine = 1-hexadecanoyl-2-(4Z,7Z,10Z,13Z,16Z,19Z-docosahexaenoyl)-sn-glycero-3-phospho-N,N-dimethylethanolamine + S-adenosyl-L-homocysteine + H(+)</text>
        <dbReference type="Rhea" id="RHEA:70767"/>
        <dbReference type="ChEBI" id="CHEBI:15378"/>
        <dbReference type="ChEBI" id="CHEBI:57856"/>
        <dbReference type="ChEBI" id="CHEBI:59789"/>
        <dbReference type="ChEBI" id="CHEBI:189861"/>
        <dbReference type="ChEBI" id="CHEBI:189862"/>
    </reaction>
    <physiologicalReaction direction="left-to-right" evidence="19">
        <dbReference type="Rhea" id="RHEA:70768"/>
    </physiologicalReaction>
</comment>
<dbReference type="HAMAP" id="MF_03216">
    <property type="entry name" value="PLMT"/>
    <property type="match status" value="1"/>
</dbReference>
<evidence type="ECO:0000256" key="5">
    <source>
        <dbReference type="ARBA" id="ARBA00022679"/>
    </source>
</evidence>
<dbReference type="OrthoDB" id="8300106at2759"/>
<dbReference type="Pfam" id="PF04191">
    <property type="entry name" value="PEMT"/>
    <property type="match status" value="1"/>
</dbReference>
<evidence type="ECO:0000256" key="8">
    <source>
        <dbReference type="ARBA" id="ARBA00022824"/>
    </source>
</evidence>
<evidence type="ECO:0000256" key="9">
    <source>
        <dbReference type="ARBA" id="ARBA00022989"/>
    </source>
</evidence>
<evidence type="ECO:0000256" key="11">
    <source>
        <dbReference type="ARBA" id="ARBA00023128"/>
    </source>
</evidence>
<dbReference type="EMBL" id="JAACNH010000009">
    <property type="protein sequence ID" value="KAG8433359.1"/>
    <property type="molecule type" value="Genomic_DNA"/>
</dbReference>
<dbReference type="EC" id="2.1.1.17" evidence="27"/>
<comment type="catalytic activity">
    <reaction evidence="17">
        <text>1,2-di-(9Z,12Z-octadecadienoyl)-sn-glycero-3-phosphoethanolamine + S-adenosyl-L-methionine = 1,2-di-(9Z,12Z-octadecadienoyl)-sn-glycero-3-phospho-N-methylethanolamine + S-adenosyl-L-homocysteine + H(+)</text>
        <dbReference type="Rhea" id="RHEA:70739"/>
        <dbReference type="ChEBI" id="CHEBI:15378"/>
        <dbReference type="ChEBI" id="CHEBI:57856"/>
        <dbReference type="ChEBI" id="CHEBI:59789"/>
        <dbReference type="ChEBI" id="CHEBI:172403"/>
        <dbReference type="ChEBI" id="CHEBI:189848"/>
    </reaction>
    <physiologicalReaction direction="left-to-right" evidence="17">
        <dbReference type="Rhea" id="RHEA:70740"/>
    </physiologicalReaction>
</comment>
<keyword evidence="11 27" id="KW-0496">Mitochondrion</keyword>
<evidence type="ECO:0000256" key="15">
    <source>
        <dbReference type="ARBA" id="ARBA00050433"/>
    </source>
</evidence>
<evidence type="ECO:0000256" key="21">
    <source>
        <dbReference type="ARBA" id="ARBA00051451"/>
    </source>
</evidence>
<comment type="catalytic activity">
    <reaction evidence="15">
        <text>1-hexadecanoyl-2-(4Z,7Z,10Z,13Z,16Z,19Z-docosahexaenoyl)-sn-glycero-3-phospho-N,N-dimethylethanolamine + S-adenosyl-L-methionine = 1-hexadecanoyl-2-(4Z,7Z,10Z,13Z,16Z,19Z-docosahexaenoyl)-sn-glycero-3-phosphocholine + S-adenosyl-L-homocysteine + H(+)</text>
        <dbReference type="Rhea" id="RHEA:70771"/>
        <dbReference type="ChEBI" id="CHEBI:15378"/>
        <dbReference type="ChEBI" id="CHEBI:57856"/>
        <dbReference type="ChEBI" id="CHEBI:59789"/>
        <dbReference type="ChEBI" id="CHEBI:74963"/>
        <dbReference type="ChEBI" id="CHEBI:189862"/>
    </reaction>
    <physiologicalReaction direction="left-to-right" evidence="15">
        <dbReference type="Rhea" id="RHEA:70772"/>
    </physiologicalReaction>
</comment>